<keyword evidence="5" id="KW-0249">Electron transport</keyword>
<dbReference type="EC" id="1.5.5.1" evidence="5"/>
<dbReference type="Gene3D" id="3.30.9.90">
    <property type="match status" value="1"/>
</dbReference>
<dbReference type="SUPFAM" id="SSF54373">
    <property type="entry name" value="FAD-linked reductases, C-terminal domain"/>
    <property type="match status" value="1"/>
</dbReference>
<dbReference type="Pfam" id="PF21162">
    <property type="entry name" value="ETFQO_UQ-bd"/>
    <property type="match status" value="1"/>
</dbReference>
<keyword evidence="2 5" id="KW-0285">Flavoprotein</keyword>
<gene>
    <name evidence="8" type="ORF">D9619_009529</name>
</gene>
<sequence>MSMVSRYTLECWRAAPSDRPGGRECLVGQYSVQRTMYRYKRDHAHGQLPHKVVPRARDDIPRESHPPRRGAHGSLSNQAISMYQLRKEVGPQTYGIGVKEVWRVDPEKHRPGEVVHTPGWPLQSNTYGGGWPWVYHMDGGLVSLGLVVGLDYKNPSSAPIANSRHHPYFRNLFQSPTAGRLSHGARVLTEGGFHSIPKLNFTGGALIWCSACFINVAKLKGTHNAMKSGILAAETVYDVVHPAEHCWQEPVFILEIQEKYVREKQ</sequence>
<reference evidence="8 9" key="1">
    <citation type="journal article" date="2020" name="ISME J.">
        <title>Uncovering the hidden diversity of litter-decomposition mechanisms in mushroom-forming fungi.</title>
        <authorList>
            <person name="Floudas D."/>
            <person name="Bentzer J."/>
            <person name="Ahren D."/>
            <person name="Johansson T."/>
            <person name="Persson P."/>
            <person name="Tunlid A."/>
        </authorList>
    </citation>
    <scope>NUCLEOTIDE SEQUENCE [LARGE SCALE GENOMIC DNA]</scope>
    <source>
        <strain evidence="8 9">CBS 101986</strain>
    </source>
</reference>
<dbReference type="GO" id="GO:0005743">
    <property type="term" value="C:mitochondrial inner membrane"/>
    <property type="evidence" value="ECO:0007669"/>
    <property type="project" value="TreeGrafter"/>
</dbReference>
<comment type="cofactor">
    <cofactor evidence="1 5">
        <name>FAD</name>
        <dbReference type="ChEBI" id="CHEBI:57692"/>
    </cofactor>
</comment>
<keyword evidence="3 5" id="KW-0274">FAD</keyword>
<dbReference type="EMBL" id="JAACJJ010000015">
    <property type="protein sequence ID" value="KAF5325187.1"/>
    <property type="molecule type" value="Genomic_DNA"/>
</dbReference>
<evidence type="ECO:0000256" key="1">
    <source>
        <dbReference type="ARBA" id="ARBA00001974"/>
    </source>
</evidence>
<keyword evidence="5" id="KW-0813">Transport</keyword>
<evidence type="ECO:0000256" key="2">
    <source>
        <dbReference type="ARBA" id="ARBA00022630"/>
    </source>
</evidence>
<keyword evidence="5" id="KW-0830">Ubiquinone</keyword>
<accession>A0A8H5BKX4</accession>
<keyword evidence="5" id="KW-0411">Iron-sulfur</keyword>
<comment type="catalytic activity">
    <reaction evidence="5">
        <text>a ubiquinone + reduced [electron-transfer flavoprotein] = a ubiquinol + oxidized [electron-transfer flavoprotein] + H(+)</text>
        <dbReference type="Rhea" id="RHEA:24052"/>
        <dbReference type="Rhea" id="RHEA-COMP:9565"/>
        <dbReference type="Rhea" id="RHEA-COMP:9566"/>
        <dbReference type="Rhea" id="RHEA-COMP:10685"/>
        <dbReference type="Rhea" id="RHEA-COMP:10686"/>
        <dbReference type="ChEBI" id="CHEBI:15378"/>
        <dbReference type="ChEBI" id="CHEBI:16389"/>
        <dbReference type="ChEBI" id="CHEBI:17976"/>
        <dbReference type="ChEBI" id="CHEBI:57692"/>
        <dbReference type="ChEBI" id="CHEBI:58307"/>
        <dbReference type="EC" id="1.5.5.1"/>
    </reaction>
</comment>
<feature type="region of interest" description="Disordered" evidence="6">
    <location>
        <begin position="54"/>
        <end position="74"/>
    </location>
</feature>
<dbReference type="GO" id="GO:0046872">
    <property type="term" value="F:metal ion binding"/>
    <property type="evidence" value="ECO:0007669"/>
    <property type="project" value="UniProtKB-KW"/>
</dbReference>
<name>A0A8H5BKX4_9AGAR</name>
<dbReference type="PANTHER" id="PTHR10617:SF107">
    <property type="entry name" value="ELECTRON TRANSFER FLAVOPROTEIN-UBIQUINONE OXIDOREDUCTASE, MITOCHONDRIAL"/>
    <property type="match status" value="1"/>
</dbReference>
<keyword evidence="4 5" id="KW-0560">Oxidoreductase</keyword>
<proteinExistence type="predicted"/>
<keyword evidence="9" id="KW-1185">Reference proteome</keyword>
<evidence type="ECO:0000256" key="6">
    <source>
        <dbReference type="SAM" id="MobiDB-lite"/>
    </source>
</evidence>
<dbReference type="Proteomes" id="UP000567179">
    <property type="component" value="Unassembled WGS sequence"/>
</dbReference>
<dbReference type="PANTHER" id="PTHR10617">
    <property type="entry name" value="ELECTRON TRANSFER FLAVOPROTEIN-UBIQUINONE OXIDOREDUCTASE"/>
    <property type="match status" value="1"/>
</dbReference>
<evidence type="ECO:0000313" key="8">
    <source>
        <dbReference type="EMBL" id="KAF5325187.1"/>
    </source>
</evidence>
<keyword evidence="5" id="KW-0408">Iron</keyword>
<keyword evidence="5" id="KW-0479">Metal-binding</keyword>
<evidence type="ECO:0000256" key="3">
    <source>
        <dbReference type="ARBA" id="ARBA00022827"/>
    </source>
</evidence>
<dbReference type="GO" id="GO:0004174">
    <property type="term" value="F:electron-transferring-flavoprotein dehydrogenase activity"/>
    <property type="evidence" value="ECO:0007669"/>
    <property type="project" value="UniProtKB-UniRule"/>
</dbReference>
<comment type="cofactor">
    <cofactor evidence="5">
        <name>[4Fe-4S] cluster</name>
        <dbReference type="ChEBI" id="CHEBI:49883"/>
    </cofactor>
    <text evidence="5">Binds 1 [4Fe-4S] cluster.</text>
</comment>
<feature type="compositionally biased region" description="Basic and acidic residues" evidence="6">
    <location>
        <begin position="55"/>
        <end position="66"/>
    </location>
</feature>
<dbReference type="OrthoDB" id="437331at2759"/>
<evidence type="ECO:0000259" key="7">
    <source>
        <dbReference type="Pfam" id="PF21162"/>
    </source>
</evidence>
<evidence type="ECO:0000256" key="4">
    <source>
        <dbReference type="ARBA" id="ARBA00023002"/>
    </source>
</evidence>
<evidence type="ECO:0000256" key="5">
    <source>
        <dbReference type="RuleBase" id="RU366068"/>
    </source>
</evidence>
<evidence type="ECO:0000313" key="9">
    <source>
        <dbReference type="Proteomes" id="UP000567179"/>
    </source>
</evidence>
<dbReference type="InterPro" id="IPR049398">
    <property type="entry name" value="ETF-QO/FixC_UQ-bd"/>
</dbReference>
<comment type="function">
    <text evidence="5">Accepts electrons from ETF and reduces ubiquinone.</text>
</comment>
<protein>
    <recommendedName>
        <fullName evidence="5">Electron transfer flavoprotein-ubiquinone oxidoreductase</fullName>
        <shortName evidence="5">ETF-QO</shortName>
        <ecNumber evidence="5">1.5.5.1</ecNumber>
    </recommendedName>
</protein>
<dbReference type="InterPro" id="IPR040156">
    <property type="entry name" value="ETF-QO"/>
</dbReference>
<dbReference type="GO" id="GO:0051539">
    <property type="term" value="F:4 iron, 4 sulfur cluster binding"/>
    <property type="evidence" value="ECO:0007669"/>
    <property type="project" value="UniProtKB-UniRule"/>
</dbReference>
<organism evidence="8 9">
    <name type="scientific">Psilocybe cf. subviscida</name>
    <dbReference type="NCBI Taxonomy" id="2480587"/>
    <lineage>
        <taxon>Eukaryota</taxon>
        <taxon>Fungi</taxon>
        <taxon>Dikarya</taxon>
        <taxon>Basidiomycota</taxon>
        <taxon>Agaricomycotina</taxon>
        <taxon>Agaricomycetes</taxon>
        <taxon>Agaricomycetidae</taxon>
        <taxon>Agaricales</taxon>
        <taxon>Agaricineae</taxon>
        <taxon>Strophariaceae</taxon>
        <taxon>Psilocybe</taxon>
    </lineage>
</organism>
<feature type="domain" description="ETF-QO/FixC ubiquinone-binding" evidence="7">
    <location>
        <begin position="94"/>
        <end position="188"/>
    </location>
</feature>
<comment type="caution">
    <text evidence="8">The sequence shown here is derived from an EMBL/GenBank/DDBJ whole genome shotgun (WGS) entry which is preliminary data.</text>
</comment>
<dbReference type="AlphaFoldDB" id="A0A8H5BKX4"/>